<dbReference type="KEGG" id="vg:6372475"/>
<organism evidence="1 2">
    <name type="scientific">Pseudomonas phage 201phi2-1</name>
    <name type="common">Pseudomonas chlororaphis phage 201phi2-1</name>
    <dbReference type="NCBI Taxonomy" id="198110"/>
    <lineage>
        <taxon>Viruses</taxon>
        <taxon>Duplodnaviria</taxon>
        <taxon>Heunggongvirae</taxon>
        <taxon>Uroviricota</taxon>
        <taxon>Caudoviricetes</taxon>
        <taxon>Chimalliviridae</taxon>
        <taxon>Serwervirus</taxon>
        <taxon>Serwervirus 201phi21</taxon>
    </lineage>
</organism>
<organismHost>
    <name type="scientific">Pseudomonas chlororaphis</name>
    <dbReference type="NCBI Taxonomy" id="587753"/>
</organismHost>
<dbReference type="Proteomes" id="UP000002421">
    <property type="component" value="Segment"/>
</dbReference>
<sequence length="172" mass="20100">MYPHIEAIQSFIDGMIEKATTHTELKAHFGLEHDQATWLKDFKTVGYRAPRQCGAAYWMHQDFLKYDDAILITPNQSVRETFRNSFTFNREYVPIGSTGDNTSLPLSVVRRVLTQMEISEFVRQDYDFFNITINRIYIQNSVAFFKAVRKEKFYNWLTNIGFDGVIICNDMG</sequence>
<accession>B3FJV4</accession>
<protein>
    <submittedName>
        <fullName evidence="1">Uncharacterized protein</fullName>
    </submittedName>
</protein>
<dbReference type="OrthoDB" id="41142at10239"/>
<evidence type="ECO:0000313" key="2">
    <source>
        <dbReference type="Proteomes" id="UP000002421"/>
    </source>
</evidence>
<evidence type="ECO:0000313" key="1">
    <source>
        <dbReference type="EMBL" id="ABY63269.1"/>
    </source>
</evidence>
<dbReference type="RefSeq" id="YP_001957165.1">
    <property type="nucleotide sequence ID" value="NC_010821.1"/>
</dbReference>
<dbReference type="EMBL" id="EU197055">
    <property type="protein sequence ID" value="ABY63269.1"/>
    <property type="molecule type" value="Genomic_DNA"/>
</dbReference>
<reference evidence="1 2" key="1">
    <citation type="journal article" date="2008" name="Virology">
        <title>Characterization of Pseudomonas chlororaphis myovirus 201varphi2-1 via genomic sequencing, mass spectrometry, and electron microscopy.</title>
        <authorList>
            <person name="Thomas J.A."/>
            <person name="Rolando M.R."/>
            <person name="Carroll C.A."/>
            <person name="Shen P.S."/>
            <person name="Belnap D.M."/>
            <person name="Weintraub S.T."/>
            <person name="Serwer P."/>
            <person name="Hardies S.C."/>
        </authorList>
    </citation>
    <scope>NUCLEOTIDE SEQUENCE</scope>
</reference>
<keyword evidence="2" id="KW-1185">Reference proteome</keyword>
<gene>
    <name evidence="1" type="ORF">201phi2-1p446</name>
</gene>
<name>B3FJV4_BP201</name>
<proteinExistence type="predicted"/>